<dbReference type="RefSeq" id="WP_425454656.1">
    <property type="nucleotide sequence ID" value="NZ_NBIU01000008.1"/>
</dbReference>
<evidence type="ECO:0000313" key="2">
    <source>
        <dbReference type="Proteomes" id="UP000249746"/>
    </source>
</evidence>
<accession>A0A2W6MV46</accession>
<comment type="caution">
    <text evidence="1">The sequence shown here is derived from an EMBL/GenBank/DDBJ whole genome shotgun (WGS) entry which is preliminary data.</text>
</comment>
<name>A0A2W6MV46_9HELI</name>
<keyword evidence="2" id="KW-1185">Reference proteome</keyword>
<dbReference type="Pfam" id="PF00302">
    <property type="entry name" value="CAT"/>
    <property type="match status" value="1"/>
</dbReference>
<dbReference type="GO" id="GO:0008811">
    <property type="term" value="F:chloramphenicol O-acetyltransferase activity"/>
    <property type="evidence" value="ECO:0007669"/>
    <property type="project" value="InterPro"/>
</dbReference>
<dbReference type="InterPro" id="IPR023213">
    <property type="entry name" value="CAT-like_dom_sf"/>
</dbReference>
<evidence type="ECO:0000313" key="1">
    <source>
        <dbReference type="EMBL" id="PZT48405.1"/>
    </source>
</evidence>
<proteinExistence type="predicted"/>
<dbReference type="Proteomes" id="UP000249746">
    <property type="component" value="Unassembled WGS sequence"/>
</dbReference>
<evidence type="ECO:0008006" key="3">
    <source>
        <dbReference type="Google" id="ProtNLM"/>
    </source>
</evidence>
<dbReference type="EMBL" id="NBIU01000008">
    <property type="protein sequence ID" value="PZT48405.1"/>
    <property type="molecule type" value="Genomic_DNA"/>
</dbReference>
<dbReference type="InterPro" id="IPR001707">
    <property type="entry name" value="Cmp_AcTrfase"/>
</dbReference>
<dbReference type="Gene3D" id="3.30.559.10">
    <property type="entry name" value="Chloramphenicol acetyltransferase-like domain"/>
    <property type="match status" value="1"/>
</dbReference>
<dbReference type="SUPFAM" id="SSF52777">
    <property type="entry name" value="CoA-dependent acyltransferases"/>
    <property type="match status" value="1"/>
</dbReference>
<dbReference type="AlphaFoldDB" id="A0A2W6MV46"/>
<organism evidence="1 2">
    <name type="scientific">Helicobacter valdiviensis</name>
    <dbReference type="NCBI Taxonomy" id="1458358"/>
    <lineage>
        <taxon>Bacteria</taxon>
        <taxon>Pseudomonadati</taxon>
        <taxon>Campylobacterota</taxon>
        <taxon>Epsilonproteobacteria</taxon>
        <taxon>Campylobacterales</taxon>
        <taxon>Helicobacteraceae</taxon>
        <taxon>Helicobacter</taxon>
    </lineage>
</organism>
<protein>
    <recommendedName>
        <fullName evidence="3">Chloramphenicol acetyltransferase</fullName>
    </recommendedName>
</protein>
<reference evidence="1 2" key="1">
    <citation type="submission" date="2017-03" db="EMBL/GenBank/DDBJ databases">
        <title>Genomic and clinical evidence uncovers the enterohepatic species Helicobacter valdiviensis as a potential human intestinal pathogen.</title>
        <authorList>
            <person name="Fresia P."/>
            <person name="Jara R."/>
            <person name="Sierra R."/>
            <person name="Ferres I."/>
            <person name="Greif G."/>
            <person name="Iraola G."/>
            <person name="Collado L."/>
        </authorList>
    </citation>
    <scope>NUCLEOTIDE SEQUENCE [LARGE SCALE GENOMIC DNA]</scope>
    <source>
        <strain evidence="1 2">WBE14</strain>
    </source>
</reference>
<gene>
    <name evidence="1" type="ORF">B6S12_04225</name>
</gene>
<sequence length="63" mass="7410">MVCVPIFTLFKIQDKFLLDININHAICNGYHIAKFIKSLQENINTLKTLKPIFKKSFYTHKIL</sequence>